<organism evidence="2 3">
    <name type="scientific">Cajanus cajan</name>
    <name type="common">Pigeon pea</name>
    <name type="synonym">Cajanus indicus</name>
    <dbReference type="NCBI Taxonomy" id="3821"/>
    <lineage>
        <taxon>Eukaryota</taxon>
        <taxon>Viridiplantae</taxon>
        <taxon>Streptophyta</taxon>
        <taxon>Embryophyta</taxon>
        <taxon>Tracheophyta</taxon>
        <taxon>Spermatophyta</taxon>
        <taxon>Magnoliopsida</taxon>
        <taxon>eudicotyledons</taxon>
        <taxon>Gunneridae</taxon>
        <taxon>Pentapetalae</taxon>
        <taxon>rosids</taxon>
        <taxon>fabids</taxon>
        <taxon>Fabales</taxon>
        <taxon>Fabaceae</taxon>
        <taxon>Papilionoideae</taxon>
        <taxon>50 kb inversion clade</taxon>
        <taxon>NPAAA clade</taxon>
        <taxon>indigoferoid/millettioid clade</taxon>
        <taxon>Phaseoleae</taxon>
        <taxon>Cajanus</taxon>
    </lineage>
</organism>
<reference evidence="2 3" key="1">
    <citation type="journal article" date="2012" name="Nat. Biotechnol.">
        <title>Draft genome sequence of pigeonpea (Cajanus cajan), an orphan legume crop of resource-poor farmers.</title>
        <authorList>
            <person name="Varshney R.K."/>
            <person name="Chen W."/>
            <person name="Li Y."/>
            <person name="Bharti A.K."/>
            <person name="Saxena R.K."/>
            <person name="Schlueter J.A."/>
            <person name="Donoghue M.T."/>
            <person name="Azam S."/>
            <person name="Fan G."/>
            <person name="Whaley A.M."/>
            <person name="Farmer A.D."/>
            <person name="Sheridan J."/>
            <person name="Iwata A."/>
            <person name="Tuteja R."/>
            <person name="Penmetsa R.V."/>
            <person name="Wu W."/>
            <person name="Upadhyaya H.D."/>
            <person name="Yang S.P."/>
            <person name="Shah T."/>
            <person name="Saxena K.B."/>
            <person name="Michael T."/>
            <person name="McCombie W.R."/>
            <person name="Yang B."/>
            <person name="Zhang G."/>
            <person name="Yang H."/>
            <person name="Wang J."/>
            <person name="Spillane C."/>
            <person name="Cook D.R."/>
            <person name="May G.D."/>
            <person name="Xu X."/>
            <person name="Jackson S.A."/>
        </authorList>
    </citation>
    <scope>NUCLEOTIDE SEQUENCE [LARGE SCALE GENOMIC DNA]</scope>
    <source>
        <strain evidence="3">cv. Asha</strain>
    </source>
</reference>
<dbReference type="AlphaFoldDB" id="A0A151T729"/>
<keyword evidence="3" id="KW-1185">Reference proteome</keyword>
<accession>A0A151T729</accession>
<gene>
    <name evidence="2" type="ORF">KK1_017417</name>
</gene>
<feature type="compositionally biased region" description="Polar residues" evidence="1">
    <location>
        <begin position="1"/>
        <end position="22"/>
    </location>
</feature>
<sequence>MIGSKPVSTPNDYTTKLHQHSGSPLCDSDASSYRRLIGRLIYLTNTRPDITYAVQNLSQFVAHPTTAHQQALVESNYHIQLNDLNFKKFELTHLNKIF</sequence>
<proteinExistence type="predicted"/>
<protein>
    <recommendedName>
        <fullName evidence="4">Mitochondrial protein</fullName>
    </recommendedName>
</protein>
<name>A0A151T729_CAJCA</name>
<dbReference type="PANTHER" id="PTHR11439:SF454">
    <property type="match status" value="1"/>
</dbReference>
<evidence type="ECO:0000256" key="1">
    <source>
        <dbReference type="SAM" id="MobiDB-lite"/>
    </source>
</evidence>
<evidence type="ECO:0000313" key="2">
    <source>
        <dbReference type="EMBL" id="KYP62859.1"/>
    </source>
</evidence>
<dbReference type="EMBL" id="CM003610">
    <property type="protein sequence ID" value="KYP62859.1"/>
    <property type="molecule type" value="Genomic_DNA"/>
</dbReference>
<dbReference type="PANTHER" id="PTHR11439">
    <property type="entry name" value="GAG-POL-RELATED RETROTRANSPOSON"/>
    <property type="match status" value="1"/>
</dbReference>
<evidence type="ECO:0000313" key="3">
    <source>
        <dbReference type="Proteomes" id="UP000075243"/>
    </source>
</evidence>
<dbReference type="Gramene" id="C.cajan_16914.t">
    <property type="protein sequence ID" value="C.cajan_16914.t.cds1"/>
    <property type="gene ID" value="C.cajan_16914"/>
</dbReference>
<feature type="region of interest" description="Disordered" evidence="1">
    <location>
        <begin position="1"/>
        <end position="27"/>
    </location>
</feature>
<dbReference type="Proteomes" id="UP000075243">
    <property type="component" value="Chromosome 8"/>
</dbReference>
<evidence type="ECO:0008006" key="4">
    <source>
        <dbReference type="Google" id="ProtNLM"/>
    </source>
</evidence>